<dbReference type="Proteomes" id="UP000049578">
    <property type="component" value="Unassembled WGS sequence"/>
</dbReference>
<evidence type="ECO:0008006" key="4">
    <source>
        <dbReference type="Google" id="ProtNLM"/>
    </source>
</evidence>
<dbReference type="EMBL" id="LHQM01000061">
    <property type="protein sequence ID" value="KPJ21742.1"/>
    <property type="molecule type" value="Genomic_DNA"/>
</dbReference>
<dbReference type="AlphaFoldDB" id="A0A0P6SCN5"/>
<sequence>MKEACYFFLTWLWLLSVAILLTIYLAWSLYPLEVSYLQLDEVVFMTPKAITQDFNRLLAYLTNPFVQNLNLDHFSSSTSGLKHFEDVKGLFQLTQLVFILLVYPAWRYLYDKLKQQVLILIRYPLMLAGFFPVLVALFAIMIGFDNFFTLFHQILFVGDSTWLFNPLTDPVIWILPETFFMHCFVLFFIIYESIIWGLVLLSQQKP</sequence>
<feature type="transmembrane region" description="Helical" evidence="1">
    <location>
        <begin position="179"/>
        <end position="201"/>
    </location>
</feature>
<dbReference type="Pfam" id="PF07314">
    <property type="entry name" value="Lit"/>
    <property type="match status" value="1"/>
</dbReference>
<dbReference type="RefSeq" id="WP_054279283.1">
    <property type="nucleotide sequence ID" value="NZ_LHQM01000061.1"/>
</dbReference>
<evidence type="ECO:0000256" key="1">
    <source>
        <dbReference type="SAM" id="Phobius"/>
    </source>
</evidence>
<proteinExistence type="predicted"/>
<dbReference type="STRING" id="119224.AKK44_08260"/>
<keyword evidence="3" id="KW-1185">Reference proteome</keyword>
<dbReference type="InterPro" id="IPR010178">
    <property type="entry name" value="Lit"/>
</dbReference>
<keyword evidence="1" id="KW-0812">Transmembrane</keyword>
<protein>
    <recommendedName>
        <fullName evidence="4">Integral membrane protein</fullName>
    </recommendedName>
</protein>
<dbReference type="NCBIfam" id="TIGR01906">
    <property type="entry name" value="integ_TIGR01906"/>
    <property type="match status" value="1"/>
</dbReference>
<keyword evidence="1" id="KW-1133">Transmembrane helix</keyword>
<accession>A0A0P6SCN5</accession>
<feature type="transmembrane region" description="Helical" evidence="1">
    <location>
        <begin position="7"/>
        <end position="27"/>
    </location>
</feature>
<evidence type="ECO:0000313" key="2">
    <source>
        <dbReference type="EMBL" id="KPJ21742.1"/>
    </source>
</evidence>
<gene>
    <name evidence="2" type="ORF">AKK44_08260</name>
</gene>
<feature type="transmembrane region" description="Helical" evidence="1">
    <location>
        <begin position="89"/>
        <end position="109"/>
    </location>
</feature>
<organism evidence="2 3">
    <name type="scientific">Streptococcus phocae</name>
    <dbReference type="NCBI Taxonomy" id="119224"/>
    <lineage>
        <taxon>Bacteria</taxon>
        <taxon>Bacillati</taxon>
        <taxon>Bacillota</taxon>
        <taxon>Bacilli</taxon>
        <taxon>Lactobacillales</taxon>
        <taxon>Streptococcaceae</taxon>
        <taxon>Streptococcus</taxon>
    </lineage>
</organism>
<dbReference type="PATRIC" id="fig|119224.3.peg.1555"/>
<feature type="transmembrane region" description="Helical" evidence="1">
    <location>
        <begin position="121"/>
        <end position="144"/>
    </location>
</feature>
<evidence type="ECO:0000313" key="3">
    <source>
        <dbReference type="Proteomes" id="UP000049578"/>
    </source>
</evidence>
<reference evidence="2 3" key="1">
    <citation type="submission" date="2015-08" db="EMBL/GenBank/DDBJ databases">
        <title>Genome sequence of Streptococcus phocae subsp. phocae ATCC 51973T isolated from liver specimen obtained from seal.</title>
        <authorList>
            <person name="Avendano-Herrera R."/>
        </authorList>
    </citation>
    <scope>NUCLEOTIDE SEQUENCE [LARGE SCALE GENOMIC DNA]</scope>
    <source>
        <strain evidence="2 3">ATCC 51973</strain>
    </source>
</reference>
<name>A0A0P6SCN5_9STRE</name>
<keyword evidence="1" id="KW-0472">Membrane</keyword>
<comment type="caution">
    <text evidence="2">The sequence shown here is derived from an EMBL/GenBank/DDBJ whole genome shotgun (WGS) entry which is preliminary data.</text>
</comment>